<evidence type="ECO:0000256" key="8">
    <source>
        <dbReference type="ARBA" id="ARBA00060041"/>
    </source>
</evidence>
<feature type="transmembrane region" description="Helical" evidence="10">
    <location>
        <begin position="477"/>
        <end position="498"/>
    </location>
</feature>
<feature type="transmembrane region" description="Helical" evidence="10">
    <location>
        <begin position="312"/>
        <end position="336"/>
    </location>
</feature>
<feature type="transmembrane region" description="Helical" evidence="10">
    <location>
        <begin position="447"/>
        <end position="465"/>
    </location>
</feature>
<dbReference type="PANTHER" id="PTHR47019">
    <property type="entry name" value="LIPID II FLIPPASE MURJ"/>
    <property type="match status" value="1"/>
</dbReference>
<feature type="transmembrane region" description="Helical" evidence="10">
    <location>
        <begin position="128"/>
        <end position="149"/>
    </location>
</feature>
<accession>A0A8F9XH28</accession>
<gene>
    <name evidence="10 12" type="primary">murJ</name>
    <name evidence="12" type="ORF">K0B96_04410</name>
</gene>
<dbReference type="GO" id="GO:0071555">
    <property type="term" value="P:cell wall organization"/>
    <property type="evidence" value="ECO:0007669"/>
    <property type="project" value="UniProtKB-UniRule"/>
</dbReference>
<feature type="transmembrane region" description="Helical" evidence="10">
    <location>
        <begin position="406"/>
        <end position="427"/>
    </location>
</feature>
<keyword evidence="6 10" id="KW-1133">Transmembrane helix</keyword>
<dbReference type="Pfam" id="PF03023">
    <property type="entry name" value="MurJ"/>
    <property type="match status" value="1"/>
</dbReference>
<comment type="pathway">
    <text evidence="10">Cell wall biogenesis; peptidoglycan biosynthesis.</text>
</comment>
<dbReference type="NCBIfam" id="TIGR01695">
    <property type="entry name" value="murJ_mviN"/>
    <property type="match status" value="1"/>
</dbReference>
<feature type="transmembrane region" description="Helical" evidence="10">
    <location>
        <begin position="380"/>
        <end position="400"/>
    </location>
</feature>
<keyword evidence="7 10" id="KW-0472">Membrane</keyword>
<dbReference type="UniPathway" id="UPA00219"/>
<evidence type="ECO:0000256" key="11">
    <source>
        <dbReference type="PIRNR" id="PIRNR002869"/>
    </source>
</evidence>
<dbReference type="HAMAP" id="MF_02078">
    <property type="entry name" value="MurJ_MviN"/>
    <property type="match status" value="1"/>
</dbReference>
<dbReference type="CDD" id="cd13123">
    <property type="entry name" value="MATE_MurJ_like"/>
    <property type="match status" value="1"/>
</dbReference>
<keyword evidence="10 11" id="KW-0813">Transport</keyword>
<dbReference type="InterPro" id="IPR051050">
    <property type="entry name" value="Lipid_II_flippase_MurJ/MviN"/>
</dbReference>
<feature type="transmembrane region" description="Helical" evidence="10">
    <location>
        <begin position="348"/>
        <end position="368"/>
    </location>
</feature>
<dbReference type="GO" id="GO:0015648">
    <property type="term" value="F:lipid-linked peptidoglycan transporter activity"/>
    <property type="evidence" value="ECO:0007669"/>
    <property type="project" value="UniProtKB-UniRule"/>
</dbReference>
<keyword evidence="4 10" id="KW-0133">Cell shape</keyword>
<evidence type="ECO:0000256" key="6">
    <source>
        <dbReference type="ARBA" id="ARBA00022989"/>
    </source>
</evidence>
<organism evidence="12 13">
    <name type="scientific">Horticoccus luteus</name>
    <dbReference type="NCBI Taxonomy" id="2862869"/>
    <lineage>
        <taxon>Bacteria</taxon>
        <taxon>Pseudomonadati</taxon>
        <taxon>Verrucomicrobiota</taxon>
        <taxon>Opitutia</taxon>
        <taxon>Opitutales</taxon>
        <taxon>Opitutaceae</taxon>
        <taxon>Horticoccus</taxon>
    </lineage>
</organism>
<comment type="subcellular location">
    <subcellularLocation>
        <location evidence="1 10">Cell membrane</location>
        <topology evidence="1 10">Multi-pass membrane protein</topology>
    </subcellularLocation>
</comment>
<reference evidence="12" key="1">
    <citation type="submission" date="2021-08" db="EMBL/GenBank/DDBJ databases">
        <title>Genome of a novel bacterium of the phylum Verrucomicrobia, Oleiharenicola sp. KSB-15.</title>
        <authorList>
            <person name="Chung J.-H."/>
            <person name="Ahn J.-H."/>
            <person name="Yoon Y."/>
            <person name="Kim D.-Y."/>
            <person name="An S.-H."/>
            <person name="Park I."/>
            <person name="Yeon J."/>
        </authorList>
    </citation>
    <scope>NUCLEOTIDE SEQUENCE</scope>
    <source>
        <strain evidence="12">KSB-15</strain>
    </source>
</reference>
<feature type="transmembrane region" description="Helical" evidence="10">
    <location>
        <begin position="161"/>
        <end position="179"/>
    </location>
</feature>
<keyword evidence="3 10" id="KW-0812">Transmembrane</keyword>
<keyword evidence="2 10" id="KW-1003">Cell membrane</keyword>
<dbReference type="PIRSF" id="PIRSF002869">
    <property type="entry name" value="MviN"/>
    <property type="match status" value="1"/>
</dbReference>
<dbReference type="GO" id="GO:0008360">
    <property type="term" value="P:regulation of cell shape"/>
    <property type="evidence" value="ECO:0007669"/>
    <property type="project" value="UniProtKB-UniRule"/>
</dbReference>
<evidence type="ECO:0000256" key="10">
    <source>
        <dbReference type="HAMAP-Rule" id="MF_02078"/>
    </source>
</evidence>
<dbReference type="EMBL" id="CP080507">
    <property type="protein sequence ID" value="QYM79867.1"/>
    <property type="molecule type" value="Genomic_DNA"/>
</dbReference>
<evidence type="ECO:0000313" key="13">
    <source>
        <dbReference type="Proteomes" id="UP000825051"/>
    </source>
</evidence>
<feature type="transmembrane region" description="Helical" evidence="10">
    <location>
        <begin position="273"/>
        <end position="291"/>
    </location>
</feature>
<dbReference type="Proteomes" id="UP000825051">
    <property type="component" value="Chromosome"/>
</dbReference>
<evidence type="ECO:0000256" key="7">
    <source>
        <dbReference type="ARBA" id="ARBA00023136"/>
    </source>
</evidence>
<dbReference type="InterPro" id="IPR004268">
    <property type="entry name" value="MurJ"/>
</dbReference>
<dbReference type="GO" id="GO:0005886">
    <property type="term" value="C:plasma membrane"/>
    <property type="evidence" value="ECO:0007669"/>
    <property type="project" value="UniProtKB-SubCell"/>
</dbReference>
<evidence type="ECO:0000256" key="5">
    <source>
        <dbReference type="ARBA" id="ARBA00022984"/>
    </source>
</evidence>
<keyword evidence="13" id="KW-1185">Reference proteome</keyword>
<evidence type="ECO:0000256" key="4">
    <source>
        <dbReference type="ARBA" id="ARBA00022960"/>
    </source>
</evidence>
<dbReference type="GO" id="GO:0034204">
    <property type="term" value="P:lipid translocation"/>
    <property type="evidence" value="ECO:0007669"/>
    <property type="project" value="TreeGrafter"/>
</dbReference>
<dbReference type="KEGG" id="ole:K0B96_04410"/>
<keyword evidence="5 10" id="KW-0573">Peptidoglycan synthesis</keyword>
<feature type="transmembrane region" description="Helical" evidence="10">
    <location>
        <begin position="231"/>
        <end position="253"/>
    </location>
</feature>
<comment type="similarity">
    <text evidence="9 10 11">Belongs to the MurJ/MviN family.</text>
</comment>
<dbReference type="GO" id="GO:0009252">
    <property type="term" value="P:peptidoglycan biosynthetic process"/>
    <property type="evidence" value="ECO:0007669"/>
    <property type="project" value="UniProtKB-UniRule"/>
</dbReference>
<keyword evidence="10 11" id="KW-0961">Cell wall biogenesis/degradation</keyword>
<proteinExistence type="inferred from homology"/>
<dbReference type="PANTHER" id="PTHR47019:SF1">
    <property type="entry name" value="LIPID II FLIPPASE MURJ"/>
    <property type="match status" value="1"/>
</dbReference>
<evidence type="ECO:0000256" key="3">
    <source>
        <dbReference type="ARBA" id="ARBA00022692"/>
    </source>
</evidence>
<evidence type="ECO:0000256" key="2">
    <source>
        <dbReference type="ARBA" id="ARBA00022475"/>
    </source>
</evidence>
<name>A0A8F9XH28_9BACT</name>
<evidence type="ECO:0000256" key="1">
    <source>
        <dbReference type="ARBA" id="ARBA00004651"/>
    </source>
</evidence>
<comment type="function">
    <text evidence="8 10 11">Involved in peptidoglycan biosynthesis. Transports lipid-linked peptidoglycan precursors from the inner to the outer leaflet of the cytoplasmic membrane.</text>
</comment>
<feature type="transmembrane region" description="Helical" evidence="10">
    <location>
        <begin position="185"/>
        <end position="210"/>
    </location>
</feature>
<evidence type="ECO:0000256" key="9">
    <source>
        <dbReference type="ARBA" id="ARBA00061532"/>
    </source>
</evidence>
<feature type="transmembrane region" description="Helical" evidence="10">
    <location>
        <begin position="88"/>
        <end position="108"/>
    </location>
</feature>
<dbReference type="AlphaFoldDB" id="A0A8F9XH28"/>
<protein>
    <recommendedName>
        <fullName evidence="10">Probable lipid II flippase MurJ</fullName>
    </recommendedName>
</protein>
<evidence type="ECO:0000313" key="12">
    <source>
        <dbReference type="EMBL" id="QYM79867.1"/>
    </source>
</evidence>
<dbReference type="RefSeq" id="WP_220164270.1">
    <property type="nucleotide sequence ID" value="NZ_CP080507.1"/>
</dbReference>
<sequence>MSKSLKNIGIVSALTAISRVLGLVRDQLSAAIFGTSVMNSAFITAFNLPNLFRRLLGEGSLTAAIVPTLQEELHESGRPGAYLLLSKVTSWLLVVTGTLVLLAMIAFSQSRLLPGHDEKWYLAADLTVILFPYLAFVCLAAAFNATLNVFQRFTEPALSPIWLNVTMIISLGGAGLHWADTDLGRMHWLCAGVLAGGFFQMAVPAAVLMHAGWRPRLDLVASPRLREIGRLMAPGLFGTAIYQINVFVSRLLAFSLNDSAASVLFYANRLVELPIGVFAIAVATVVYPLIAKHAVQRDFASMAEDYQKGMRVILVINVPAAAGLVLLNEPIVRLLFQRGAFTAEDTAHMAPLLALFALGMPFFSVVSLTTRSFYAMKDMLTPVIVAGISFLVNLGLSLLLMRSLEAAGLVLASTAAIVVQTIILQAWLEKRLPQLSFAPLWKSAWKIVAGTAVMGGIVVGGRHALKRVLPPGHVLDLSVVLGLIVVGAISYGIVLWVLRIEGREDFEKMLGRLRGKK</sequence>
<dbReference type="PRINTS" id="PR01806">
    <property type="entry name" value="VIRFACTRMVIN"/>
</dbReference>